<dbReference type="Pfam" id="PF02298">
    <property type="entry name" value="Cu_bind_like"/>
    <property type="match status" value="1"/>
</dbReference>
<keyword evidence="3" id="KW-1185">Reference proteome</keyword>
<evidence type="ECO:0000313" key="2">
    <source>
        <dbReference type="EMBL" id="PIN24185.1"/>
    </source>
</evidence>
<dbReference type="Proteomes" id="UP000231279">
    <property type="component" value="Unassembled WGS sequence"/>
</dbReference>
<protein>
    <recommendedName>
        <fullName evidence="1">Phytocyanin domain-containing protein</fullName>
    </recommendedName>
</protein>
<evidence type="ECO:0000259" key="1">
    <source>
        <dbReference type="Pfam" id="PF02298"/>
    </source>
</evidence>
<dbReference type="EMBL" id="NKXS01000455">
    <property type="protein sequence ID" value="PIN24185.1"/>
    <property type="molecule type" value="Genomic_DNA"/>
</dbReference>
<dbReference type="STRING" id="429701.A0A2G9I346"/>
<evidence type="ECO:0000313" key="3">
    <source>
        <dbReference type="Proteomes" id="UP000231279"/>
    </source>
</evidence>
<comment type="caution">
    <text evidence="2">The sequence shown here is derived from an EMBL/GenBank/DDBJ whole genome shotgun (WGS) entry which is preliminary data.</text>
</comment>
<dbReference type="Gene3D" id="2.60.40.420">
    <property type="entry name" value="Cupredoxins - blue copper proteins"/>
    <property type="match status" value="1"/>
</dbReference>
<feature type="domain" description="Phytocyanin" evidence="1">
    <location>
        <begin position="53"/>
        <end position="85"/>
    </location>
</feature>
<dbReference type="GO" id="GO:0009055">
    <property type="term" value="F:electron transfer activity"/>
    <property type="evidence" value="ECO:0007669"/>
    <property type="project" value="InterPro"/>
</dbReference>
<reference evidence="3" key="1">
    <citation type="journal article" date="2018" name="Gigascience">
        <title>Genome assembly of the Pink Ipe (Handroanthus impetiginosus, Bignoniaceae), a highly valued, ecologically keystone Neotropical timber forest tree.</title>
        <authorList>
            <person name="Silva-Junior O.B."/>
            <person name="Grattapaglia D."/>
            <person name="Novaes E."/>
            <person name="Collevatti R.G."/>
        </authorList>
    </citation>
    <scope>NUCLEOTIDE SEQUENCE [LARGE SCALE GENOMIC DNA]</scope>
    <source>
        <strain evidence="3">cv. UFG-1</strain>
    </source>
</reference>
<dbReference type="OrthoDB" id="1933543at2759"/>
<accession>A0A2G9I346</accession>
<name>A0A2G9I346_9LAMI</name>
<sequence>MPSFYVFLLHHSVRTAVITPVALEAEEFKIGGDDLWRQPSANETENVSQMGFKTEISHGNTVVNLERPGPVYFVSGDPDHCKNGQRLTVEVVTPHRSPPQLYMDASPAPAPFSSAGSFSIVQKLVFLYVFVTAVSINM</sequence>
<dbReference type="InterPro" id="IPR003245">
    <property type="entry name" value="Phytocyanin_dom"/>
</dbReference>
<dbReference type="InterPro" id="IPR008972">
    <property type="entry name" value="Cupredoxin"/>
</dbReference>
<organism evidence="2 3">
    <name type="scientific">Handroanthus impetiginosus</name>
    <dbReference type="NCBI Taxonomy" id="429701"/>
    <lineage>
        <taxon>Eukaryota</taxon>
        <taxon>Viridiplantae</taxon>
        <taxon>Streptophyta</taxon>
        <taxon>Embryophyta</taxon>
        <taxon>Tracheophyta</taxon>
        <taxon>Spermatophyta</taxon>
        <taxon>Magnoliopsida</taxon>
        <taxon>eudicotyledons</taxon>
        <taxon>Gunneridae</taxon>
        <taxon>Pentapetalae</taxon>
        <taxon>asterids</taxon>
        <taxon>lamiids</taxon>
        <taxon>Lamiales</taxon>
        <taxon>Bignoniaceae</taxon>
        <taxon>Crescentiina</taxon>
        <taxon>Tabebuia alliance</taxon>
        <taxon>Handroanthus</taxon>
    </lineage>
</organism>
<proteinExistence type="predicted"/>
<dbReference type="SUPFAM" id="SSF49503">
    <property type="entry name" value="Cupredoxins"/>
    <property type="match status" value="1"/>
</dbReference>
<dbReference type="AlphaFoldDB" id="A0A2G9I346"/>
<gene>
    <name evidence="2" type="ORF">CDL12_03089</name>
</gene>